<sequence>MCLITFAIQKHSLYPFILIANRDEFYDRPTAKATFWDDAPEILAGRDLKSKGTWLGITKKGKIAAITNYRNPSLPETGKYSRGKIPVGFLNYEIDSTHFLSDLEQDKSLYSGYNALFGNYQKLYTYNNIYNSSEQLDSGIHSLSNDKLNTPWPKVLKAKDLLQSYLEKNQNISSESLFHILKNADKPSDQCLPDTGVGIHLERNLSSMFIDTGNYGTRTSTIILVDKKSNVTFIERTYHQGKAIGDINYHFSIVSD</sequence>
<protein>
    <recommendedName>
        <fullName evidence="3">NRDE family protein</fullName>
    </recommendedName>
</protein>
<dbReference type="PANTHER" id="PTHR17985:SF8">
    <property type="entry name" value="TRANSPORT AND GOLGI ORGANIZATION PROTEIN 2 HOMOLOG"/>
    <property type="match status" value="1"/>
</dbReference>
<reference evidence="1 2" key="1">
    <citation type="submission" date="2023-02" db="EMBL/GenBank/DDBJ databases">
        <title>Oceanobacillus kimchii IFOP_LL358 isolated form Alexandrium catenella lab strain.</title>
        <authorList>
            <person name="Gajardo G."/>
            <person name="Ueki S."/>
            <person name="Maruyama F."/>
        </authorList>
    </citation>
    <scope>NUCLEOTIDE SEQUENCE [LARGE SCALE GENOMIC DNA]</scope>
    <source>
        <strain evidence="1 2">IFOP_LL358</strain>
    </source>
</reference>
<proteinExistence type="predicted"/>
<name>A0ABQ5TF59_9BACI</name>
<organism evidence="1 2">
    <name type="scientific">Oceanobacillus kimchii</name>
    <dbReference type="NCBI Taxonomy" id="746691"/>
    <lineage>
        <taxon>Bacteria</taxon>
        <taxon>Bacillati</taxon>
        <taxon>Bacillota</taxon>
        <taxon>Bacilli</taxon>
        <taxon>Bacillales</taxon>
        <taxon>Bacillaceae</taxon>
        <taxon>Oceanobacillus</taxon>
    </lineage>
</organism>
<evidence type="ECO:0008006" key="3">
    <source>
        <dbReference type="Google" id="ProtNLM"/>
    </source>
</evidence>
<dbReference type="Pfam" id="PF05742">
    <property type="entry name" value="TANGO2"/>
    <property type="match status" value="1"/>
</dbReference>
<dbReference type="InterPro" id="IPR008551">
    <property type="entry name" value="TANGO2"/>
</dbReference>
<gene>
    <name evidence="1" type="ORF">MACH08_12830</name>
</gene>
<accession>A0ABQ5TF59</accession>
<keyword evidence="2" id="KW-1185">Reference proteome</keyword>
<dbReference type="Proteomes" id="UP001275436">
    <property type="component" value="Unassembled WGS sequence"/>
</dbReference>
<dbReference type="EMBL" id="BSKO01000001">
    <property type="protein sequence ID" value="GLO65499.1"/>
    <property type="molecule type" value="Genomic_DNA"/>
</dbReference>
<comment type="caution">
    <text evidence="1">The sequence shown here is derived from an EMBL/GenBank/DDBJ whole genome shotgun (WGS) entry which is preliminary data.</text>
</comment>
<dbReference type="RefSeq" id="WP_317957864.1">
    <property type="nucleotide sequence ID" value="NZ_BSKO01000001.1"/>
</dbReference>
<evidence type="ECO:0000313" key="2">
    <source>
        <dbReference type="Proteomes" id="UP001275436"/>
    </source>
</evidence>
<evidence type="ECO:0000313" key="1">
    <source>
        <dbReference type="EMBL" id="GLO65499.1"/>
    </source>
</evidence>
<dbReference type="PANTHER" id="PTHR17985">
    <property type="entry name" value="SER/THR-RICH PROTEIN T10 IN DGCR REGION"/>
    <property type="match status" value="1"/>
</dbReference>